<evidence type="ECO:0000256" key="1">
    <source>
        <dbReference type="ARBA" id="ARBA00004990"/>
    </source>
</evidence>
<dbReference type="InterPro" id="IPR003721">
    <property type="entry name" value="Pantoate_ligase"/>
</dbReference>
<dbReference type="GO" id="GO:0015940">
    <property type="term" value="P:pantothenate biosynthetic process"/>
    <property type="evidence" value="ECO:0007669"/>
    <property type="project" value="UniProtKB-UniPathway"/>
</dbReference>
<keyword evidence="4" id="KW-0436">Ligase</keyword>
<gene>
    <name evidence="9" type="ORF">UFOPK2576_00237</name>
</gene>
<keyword evidence="5" id="KW-0566">Pantothenate biosynthesis</keyword>
<protein>
    <recommendedName>
        <fullName evidence="3">pantoate--beta-alanine ligase (AMP-forming)</fullName>
        <ecNumber evidence="3">6.3.2.1</ecNumber>
    </recommendedName>
</protein>
<dbReference type="Pfam" id="PF02569">
    <property type="entry name" value="Pantoate_ligase"/>
    <property type="match status" value="1"/>
</dbReference>
<evidence type="ECO:0000256" key="3">
    <source>
        <dbReference type="ARBA" id="ARBA00012219"/>
    </source>
</evidence>
<dbReference type="GO" id="GO:0004592">
    <property type="term" value="F:pantoate-beta-alanine ligase activity"/>
    <property type="evidence" value="ECO:0007669"/>
    <property type="project" value="UniProtKB-EC"/>
</dbReference>
<name>A0A6J6NT27_9ZZZZ</name>
<dbReference type="InterPro" id="IPR004821">
    <property type="entry name" value="Cyt_trans-like"/>
</dbReference>
<comment type="similarity">
    <text evidence="2">Belongs to the pantothenate synthetase family.</text>
</comment>
<dbReference type="PANTHER" id="PTHR21299">
    <property type="entry name" value="CYTIDYLATE KINASE/PANTOATE-BETA-ALANINE LIGASE"/>
    <property type="match status" value="1"/>
</dbReference>
<dbReference type="PANTHER" id="PTHR21299:SF1">
    <property type="entry name" value="PANTOATE--BETA-ALANINE LIGASE"/>
    <property type="match status" value="1"/>
</dbReference>
<dbReference type="InterPro" id="IPR042176">
    <property type="entry name" value="Pantoate_ligase_C"/>
</dbReference>
<reference evidence="9" key="1">
    <citation type="submission" date="2020-05" db="EMBL/GenBank/DDBJ databases">
        <authorList>
            <person name="Chiriac C."/>
            <person name="Salcher M."/>
            <person name="Ghai R."/>
            <person name="Kavagutti S V."/>
        </authorList>
    </citation>
    <scope>NUCLEOTIDE SEQUENCE</scope>
</reference>
<evidence type="ECO:0000256" key="4">
    <source>
        <dbReference type="ARBA" id="ARBA00022598"/>
    </source>
</evidence>
<evidence type="ECO:0000256" key="6">
    <source>
        <dbReference type="ARBA" id="ARBA00022741"/>
    </source>
</evidence>
<dbReference type="NCBIfam" id="TIGR00125">
    <property type="entry name" value="cyt_tran_rel"/>
    <property type="match status" value="1"/>
</dbReference>
<dbReference type="SUPFAM" id="SSF52374">
    <property type="entry name" value="Nucleotidylyl transferase"/>
    <property type="match status" value="1"/>
</dbReference>
<accession>A0A6J6NT27</accession>
<dbReference type="GO" id="GO:0005829">
    <property type="term" value="C:cytosol"/>
    <property type="evidence" value="ECO:0007669"/>
    <property type="project" value="TreeGrafter"/>
</dbReference>
<evidence type="ECO:0000256" key="8">
    <source>
        <dbReference type="ARBA" id="ARBA00048258"/>
    </source>
</evidence>
<keyword evidence="7" id="KW-0067">ATP-binding</keyword>
<dbReference type="EMBL" id="CAEZXQ010000017">
    <property type="protein sequence ID" value="CAB4687878.1"/>
    <property type="molecule type" value="Genomic_DNA"/>
</dbReference>
<dbReference type="HAMAP" id="MF_00158">
    <property type="entry name" value="PanC"/>
    <property type="match status" value="1"/>
</dbReference>
<proteinExistence type="inferred from homology"/>
<evidence type="ECO:0000256" key="2">
    <source>
        <dbReference type="ARBA" id="ARBA00009256"/>
    </source>
</evidence>
<comment type="pathway">
    <text evidence="1">Cofactor biosynthesis; (R)-pantothenate biosynthesis; (R)-pantothenate from (R)-pantoate and beta-alanine: step 1/1.</text>
</comment>
<dbReference type="UniPathway" id="UPA00028">
    <property type="reaction ID" value="UER00005"/>
</dbReference>
<comment type="catalytic activity">
    <reaction evidence="8">
        <text>(R)-pantoate + beta-alanine + ATP = (R)-pantothenate + AMP + diphosphate + H(+)</text>
        <dbReference type="Rhea" id="RHEA:10912"/>
        <dbReference type="ChEBI" id="CHEBI:15378"/>
        <dbReference type="ChEBI" id="CHEBI:15980"/>
        <dbReference type="ChEBI" id="CHEBI:29032"/>
        <dbReference type="ChEBI" id="CHEBI:30616"/>
        <dbReference type="ChEBI" id="CHEBI:33019"/>
        <dbReference type="ChEBI" id="CHEBI:57966"/>
        <dbReference type="ChEBI" id="CHEBI:456215"/>
        <dbReference type="EC" id="6.3.2.1"/>
    </reaction>
</comment>
<dbReference type="NCBIfam" id="TIGR00018">
    <property type="entry name" value="panC"/>
    <property type="match status" value="1"/>
</dbReference>
<keyword evidence="6" id="KW-0547">Nucleotide-binding</keyword>
<dbReference type="Gene3D" id="3.30.1300.10">
    <property type="entry name" value="Pantoate-beta-alanine ligase, C-terminal domain"/>
    <property type="match status" value="1"/>
</dbReference>
<evidence type="ECO:0000313" key="9">
    <source>
        <dbReference type="EMBL" id="CAB4687878.1"/>
    </source>
</evidence>
<sequence length="262" mass="29394">MIEVIKSVDDLARQKWDVLVPTMGALHVGHQSLIKIAKTKGEKVLVSIFVNPLQFENNEDLVNYPKTLEQDINIAEAAGATAIFVPNEQTIYPGKIEKISAGEIGNIFEGASRPEHFTGVLTVVKRLFDLVKPKAAVFGEKDFQQLFLINQMVGKLKLPIEIISVPTIREKNGLAISSRNIRLDKNGEKIAEVIYRALSQPTIEQMRSEISKEPGFKLDYLEVIDETTFEMAKPDTKNKRAIIAGWVNQLRLIDNIPMGMRQ</sequence>
<dbReference type="AlphaFoldDB" id="A0A6J6NT27"/>
<dbReference type="Gene3D" id="3.40.50.620">
    <property type="entry name" value="HUPs"/>
    <property type="match status" value="1"/>
</dbReference>
<evidence type="ECO:0000256" key="5">
    <source>
        <dbReference type="ARBA" id="ARBA00022655"/>
    </source>
</evidence>
<organism evidence="9">
    <name type="scientific">freshwater metagenome</name>
    <dbReference type="NCBI Taxonomy" id="449393"/>
    <lineage>
        <taxon>unclassified sequences</taxon>
        <taxon>metagenomes</taxon>
        <taxon>ecological metagenomes</taxon>
    </lineage>
</organism>
<dbReference type="InterPro" id="IPR014729">
    <property type="entry name" value="Rossmann-like_a/b/a_fold"/>
</dbReference>
<evidence type="ECO:0000256" key="7">
    <source>
        <dbReference type="ARBA" id="ARBA00022840"/>
    </source>
</evidence>
<dbReference type="EC" id="6.3.2.1" evidence="3"/>
<dbReference type="GO" id="GO:0005524">
    <property type="term" value="F:ATP binding"/>
    <property type="evidence" value="ECO:0007669"/>
    <property type="project" value="UniProtKB-KW"/>
</dbReference>